<keyword evidence="2" id="KW-1185">Reference proteome</keyword>
<dbReference type="AlphaFoldDB" id="A0A4Y2DU22"/>
<evidence type="ECO:0000313" key="2">
    <source>
        <dbReference type="Proteomes" id="UP000499080"/>
    </source>
</evidence>
<comment type="caution">
    <text evidence="1">The sequence shown here is derived from an EMBL/GenBank/DDBJ whole genome shotgun (WGS) entry which is preliminary data.</text>
</comment>
<sequence length="119" mass="13825">MRELWNILSLDVMHGKTSLSLPVAKMHLKVIKDYVRPVRFRIGRLQDGSKRFAPSMDYPGIISNVDLSRETVWHILKKRRMFGCFVAVINKQHLSTGVLRLPDIWQKIQNFAGDYIEGM</sequence>
<organism evidence="1 2">
    <name type="scientific">Araneus ventricosus</name>
    <name type="common">Orbweaver spider</name>
    <name type="synonym">Epeira ventricosa</name>
    <dbReference type="NCBI Taxonomy" id="182803"/>
    <lineage>
        <taxon>Eukaryota</taxon>
        <taxon>Metazoa</taxon>
        <taxon>Ecdysozoa</taxon>
        <taxon>Arthropoda</taxon>
        <taxon>Chelicerata</taxon>
        <taxon>Arachnida</taxon>
        <taxon>Araneae</taxon>
        <taxon>Araneomorphae</taxon>
        <taxon>Entelegynae</taxon>
        <taxon>Araneoidea</taxon>
        <taxon>Araneidae</taxon>
        <taxon>Araneus</taxon>
    </lineage>
</organism>
<name>A0A4Y2DU22_ARAVE</name>
<dbReference type="Proteomes" id="UP000499080">
    <property type="component" value="Unassembled WGS sequence"/>
</dbReference>
<protein>
    <submittedName>
        <fullName evidence="1">Uncharacterized protein</fullName>
    </submittedName>
</protein>
<accession>A0A4Y2DU22</accession>
<gene>
    <name evidence="1" type="ORF">AVEN_38204_1</name>
</gene>
<reference evidence="1 2" key="1">
    <citation type="journal article" date="2019" name="Sci. Rep.">
        <title>Orb-weaving spider Araneus ventricosus genome elucidates the spidroin gene catalogue.</title>
        <authorList>
            <person name="Kono N."/>
            <person name="Nakamura H."/>
            <person name="Ohtoshi R."/>
            <person name="Moran D.A.P."/>
            <person name="Shinohara A."/>
            <person name="Yoshida Y."/>
            <person name="Fujiwara M."/>
            <person name="Mori M."/>
            <person name="Tomita M."/>
            <person name="Arakawa K."/>
        </authorList>
    </citation>
    <scope>NUCLEOTIDE SEQUENCE [LARGE SCALE GENOMIC DNA]</scope>
</reference>
<proteinExistence type="predicted"/>
<evidence type="ECO:0000313" key="1">
    <source>
        <dbReference type="EMBL" id="GBM19095.1"/>
    </source>
</evidence>
<dbReference type="EMBL" id="BGPR01090365">
    <property type="protein sequence ID" value="GBM19095.1"/>
    <property type="molecule type" value="Genomic_DNA"/>
</dbReference>